<dbReference type="Proteomes" id="UP000070620">
    <property type="component" value="Unassembled WGS sequence"/>
</dbReference>
<accession>A0A136PZM2</accession>
<gene>
    <name evidence="1" type="ORF">AWW66_01185</name>
</gene>
<dbReference type="CDD" id="cd08860">
    <property type="entry name" value="TcmN_ARO-CYC_like"/>
    <property type="match status" value="1"/>
</dbReference>
<dbReference type="SUPFAM" id="SSF55961">
    <property type="entry name" value="Bet v1-like"/>
    <property type="match status" value="1"/>
</dbReference>
<protein>
    <submittedName>
        <fullName evidence="1">Polyketide cyclase</fullName>
    </submittedName>
</protein>
<dbReference type="RefSeq" id="WP_067359409.1">
    <property type="nucleotide sequence ID" value="NZ_JBIUBN010000003.1"/>
</dbReference>
<keyword evidence="2" id="KW-1185">Reference proteome</keyword>
<proteinExistence type="predicted"/>
<dbReference type="Gene3D" id="3.30.530.20">
    <property type="match status" value="1"/>
</dbReference>
<evidence type="ECO:0000313" key="2">
    <source>
        <dbReference type="Proteomes" id="UP000070620"/>
    </source>
</evidence>
<dbReference type="Pfam" id="PF10604">
    <property type="entry name" value="Polyketide_cyc2"/>
    <property type="match status" value="1"/>
</dbReference>
<dbReference type="AlphaFoldDB" id="A0A136PZM2"/>
<reference evidence="1 2" key="1">
    <citation type="submission" date="2016-01" db="EMBL/GenBank/DDBJ databases">
        <title>Whole genome sequence and analysis of Micromonospora rosaria DSM 803, which can produce antibacterial substance rosamicin.</title>
        <authorList>
            <person name="Yang H."/>
            <person name="He X."/>
            <person name="Zhu D."/>
        </authorList>
    </citation>
    <scope>NUCLEOTIDE SEQUENCE [LARGE SCALE GENOMIC DNA]</scope>
    <source>
        <strain evidence="1 2">DSM 803</strain>
    </source>
</reference>
<comment type="caution">
    <text evidence="1">The sequence shown here is derived from an EMBL/GenBank/DDBJ whole genome shotgun (WGS) entry which is preliminary data.</text>
</comment>
<evidence type="ECO:0000313" key="1">
    <source>
        <dbReference type="EMBL" id="KXK63823.1"/>
    </source>
</evidence>
<dbReference type="InterPro" id="IPR019587">
    <property type="entry name" value="Polyketide_cyclase/dehydratase"/>
</dbReference>
<organism evidence="1 2">
    <name type="scientific">Micromonospora rosaria</name>
    <dbReference type="NCBI Taxonomy" id="47874"/>
    <lineage>
        <taxon>Bacteria</taxon>
        <taxon>Bacillati</taxon>
        <taxon>Actinomycetota</taxon>
        <taxon>Actinomycetes</taxon>
        <taxon>Micromonosporales</taxon>
        <taxon>Micromonosporaceae</taxon>
        <taxon>Micromonospora</taxon>
    </lineage>
</organism>
<dbReference type="EMBL" id="LRQV01000002">
    <property type="protein sequence ID" value="KXK63823.1"/>
    <property type="molecule type" value="Genomic_DNA"/>
</dbReference>
<dbReference type="OrthoDB" id="156693at2"/>
<sequence length="159" mass="18312">MAGRTDNRVVIAAPLDLVWDMTNDLESWPTLFGEYRSVEILEREGDRVRFRLTMHPEPDGTVWSWVSERRADRASRTVHAKRIETGPLLEFMHLFWEYREVPGGTELRWIQQFQMKPDAPVDNAGAQRHLDAQTAKEMRRIKEIVERAAAETPATGAPA</sequence>
<name>A0A136PZM2_9ACTN</name>
<dbReference type="InterPro" id="IPR023393">
    <property type="entry name" value="START-like_dom_sf"/>
</dbReference>